<dbReference type="PANTHER" id="PTHR10996:SF178">
    <property type="entry name" value="2-HYDROXYACID DEHYDROGENASE YGL185C-RELATED"/>
    <property type="match status" value="1"/>
</dbReference>
<protein>
    <submittedName>
        <fullName evidence="6">2-hydroxyacid dehydrogenase</fullName>
    </submittedName>
</protein>
<evidence type="ECO:0000313" key="6">
    <source>
        <dbReference type="EMBL" id="MDX8527916.1"/>
    </source>
</evidence>
<comment type="similarity">
    <text evidence="3">Belongs to the D-isomer specific 2-hydroxyacid dehydrogenase family.</text>
</comment>
<proteinExistence type="inferred from homology"/>
<dbReference type="CDD" id="cd12156">
    <property type="entry name" value="HPPR"/>
    <property type="match status" value="1"/>
</dbReference>
<organism evidence="6 7">
    <name type="scientific">Mesorhizobium montanum</name>
    <dbReference type="NCBI Taxonomy" id="3072323"/>
    <lineage>
        <taxon>Bacteria</taxon>
        <taxon>Pseudomonadati</taxon>
        <taxon>Pseudomonadota</taxon>
        <taxon>Alphaproteobacteria</taxon>
        <taxon>Hyphomicrobiales</taxon>
        <taxon>Phyllobacteriaceae</taxon>
        <taxon>Mesorhizobium</taxon>
    </lineage>
</organism>
<reference evidence="6 7" key="1">
    <citation type="submission" date="2023-08" db="EMBL/GenBank/DDBJ databases">
        <title>Implementing the SeqCode for naming new Mesorhizobium species isolated from Vachellia karroo root nodules.</title>
        <authorList>
            <person name="Van Lill M."/>
        </authorList>
    </citation>
    <scope>NUCLEOTIDE SEQUENCE [LARGE SCALE GENOMIC DNA]</scope>
    <source>
        <strain evidence="6 7">MSK 1335</strain>
    </source>
</reference>
<comment type="caution">
    <text evidence="6">The sequence shown here is derived from an EMBL/GenBank/DDBJ whole genome shotgun (WGS) entry which is preliminary data.</text>
</comment>
<sequence>MTDIMMIGPYPEWDLEDLERTYRVHKLWQVEDKDALIASHAGTIRAIATRGELGASAALMAKLPKLEIVSCYGVGTDAIDLAYARANGIRVTNTPDVLTEDVADIGIGLLLAVARQIPQADAYVRDGRWRKANMPLVTRVCGKRLGIVGMGRVGAAVAKRASAFDCDIAYFDVRKRDDLPYDFCSDLVELARTSEFLIVTLAGGDSTKHIIDATVLAALGPDGIVINISRGSTVDETALLTALESGAIKGAGLDVFWNEPTIDERFLRLSNVVLQPHHASGTVETRKAMGQLVRDNLAAHFGARPLLTPVV</sequence>
<dbReference type="InterPro" id="IPR006140">
    <property type="entry name" value="D-isomer_DH_NAD-bd"/>
</dbReference>
<dbReference type="RefSeq" id="WP_320235859.1">
    <property type="nucleotide sequence ID" value="NZ_JAVIJF010000021.1"/>
</dbReference>
<dbReference type="Pfam" id="PF00389">
    <property type="entry name" value="2-Hacid_dh"/>
    <property type="match status" value="1"/>
</dbReference>
<dbReference type="Proteomes" id="UP001276840">
    <property type="component" value="Unassembled WGS sequence"/>
</dbReference>
<evidence type="ECO:0000256" key="2">
    <source>
        <dbReference type="ARBA" id="ARBA00023027"/>
    </source>
</evidence>
<evidence type="ECO:0000259" key="5">
    <source>
        <dbReference type="Pfam" id="PF02826"/>
    </source>
</evidence>
<keyword evidence="1 3" id="KW-0560">Oxidoreductase</keyword>
<feature type="domain" description="D-isomer specific 2-hydroxyacid dehydrogenase NAD-binding" evidence="5">
    <location>
        <begin position="107"/>
        <end position="279"/>
    </location>
</feature>
<dbReference type="SUPFAM" id="SSF52283">
    <property type="entry name" value="Formate/glycerate dehydrogenase catalytic domain-like"/>
    <property type="match status" value="1"/>
</dbReference>
<feature type="domain" description="D-isomer specific 2-hydroxyacid dehydrogenase catalytic" evidence="4">
    <location>
        <begin position="19"/>
        <end position="310"/>
    </location>
</feature>
<evidence type="ECO:0000313" key="7">
    <source>
        <dbReference type="Proteomes" id="UP001276840"/>
    </source>
</evidence>
<dbReference type="InterPro" id="IPR036291">
    <property type="entry name" value="NAD(P)-bd_dom_sf"/>
</dbReference>
<name>A0ABU4ZR77_9HYPH</name>
<dbReference type="Pfam" id="PF02826">
    <property type="entry name" value="2-Hacid_dh_C"/>
    <property type="match status" value="1"/>
</dbReference>
<dbReference type="SUPFAM" id="SSF51735">
    <property type="entry name" value="NAD(P)-binding Rossmann-fold domains"/>
    <property type="match status" value="1"/>
</dbReference>
<keyword evidence="2" id="KW-0520">NAD</keyword>
<evidence type="ECO:0000256" key="3">
    <source>
        <dbReference type="RuleBase" id="RU003719"/>
    </source>
</evidence>
<accession>A0ABU4ZR77</accession>
<dbReference type="EMBL" id="JAVIJF010000021">
    <property type="protein sequence ID" value="MDX8527916.1"/>
    <property type="molecule type" value="Genomic_DNA"/>
</dbReference>
<dbReference type="InterPro" id="IPR050223">
    <property type="entry name" value="D-isomer_2-hydroxyacid_DH"/>
</dbReference>
<evidence type="ECO:0000259" key="4">
    <source>
        <dbReference type="Pfam" id="PF00389"/>
    </source>
</evidence>
<evidence type="ECO:0000256" key="1">
    <source>
        <dbReference type="ARBA" id="ARBA00023002"/>
    </source>
</evidence>
<gene>
    <name evidence="6" type="ORF">RFM68_25810</name>
</gene>
<dbReference type="Gene3D" id="3.40.50.720">
    <property type="entry name" value="NAD(P)-binding Rossmann-like Domain"/>
    <property type="match status" value="2"/>
</dbReference>
<dbReference type="PANTHER" id="PTHR10996">
    <property type="entry name" value="2-HYDROXYACID DEHYDROGENASE-RELATED"/>
    <property type="match status" value="1"/>
</dbReference>
<keyword evidence="7" id="KW-1185">Reference proteome</keyword>
<dbReference type="InterPro" id="IPR006139">
    <property type="entry name" value="D-isomer_2_OHA_DH_cat_dom"/>
</dbReference>